<dbReference type="Proteomes" id="UP000179797">
    <property type="component" value="Unassembled WGS sequence"/>
</dbReference>
<proteinExistence type="predicted"/>
<gene>
    <name evidence="1" type="ORF">NH26_24940</name>
</gene>
<dbReference type="AlphaFoldDB" id="A0A1S1YRW5"/>
<keyword evidence="2" id="KW-1185">Reference proteome</keyword>
<organism evidence="1 2">
    <name type="scientific">Flammeovirga pacifica</name>
    <dbReference type="NCBI Taxonomy" id="915059"/>
    <lineage>
        <taxon>Bacteria</taxon>
        <taxon>Pseudomonadati</taxon>
        <taxon>Bacteroidota</taxon>
        <taxon>Cytophagia</taxon>
        <taxon>Cytophagales</taxon>
        <taxon>Flammeovirgaceae</taxon>
        <taxon>Flammeovirga</taxon>
    </lineage>
</organism>
<protein>
    <submittedName>
        <fullName evidence="1">Uncharacterized protein</fullName>
    </submittedName>
</protein>
<comment type="caution">
    <text evidence="1">The sequence shown here is derived from an EMBL/GenBank/DDBJ whole genome shotgun (WGS) entry which is preliminary data.</text>
</comment>
<accession>A0A1S1YRW5</accession>
<evidence type="ECO:0000313" key="1">
    <source>
        <dbReference type="EMBL" id="OHX63780.1"/>
    </source>
</evidence>
<reference evidence="1 2" key="1">
    <citation type="journal article" date="2012" name="Int. J. Syst. Evol. Microbiol.">
        <title>Flammeovirga pacifica sp. nov., isolated from deep-sea sediment.</title>
        <authorList>
            <person name="Xu H."/>
            <person name="Fu Y."/>
            <person name="Yang N."/>
            <person name="Ding Z."/>
            <person name="Lai Q."/>
            <person name="Zeng R."/>
        </authorList>
    </citation>
    <scope>NUCLEOTIDE SEQUENCE [LARGE SCALE GENOMIC DNA]</scope>
    <source>
        <strain evidence="2">DSM 24597 / LMG 26175 / WPAGA1</strain>
    </source>
</reference>
<dbReference type="EMBL" id="JRYR02000021">
    <property type="protein sequence ID" value="OHX63780.1"/>
    <property type="molecule type" value="Genomic_DNA"/>
</dbReference>
<name>A0A1S1YRW5_FLAPC</name>
<sequence>MERKTNGYRINLDVNIVDILKQDAQINSRSLKKHQEHILTQYALSKQGEFNTYQNNITSANVSSGEKEFNVNDFVLEMTDFEKKTIKLRASIYNMQDIRLKSLKEVLEHRNLSNKELIEIDKILHSNYYE</sequence>
<dbReference type="RefSeq" id="WP_071397313.1">
    <property type="nucleotide sequence ID" value="NZ_JRYR02000021.1"/>
</dbReference>
<evidence type="ECO:0000313" key="2">
    <source>
        <dbReference type="Proteomes" id="UP000179797"/>
    </source>
</evidence>